<keyword evidence="3" id="KW-1185">Reference proteome</keyword>
<gene>
    <name evidence="2" type="ORF">GPUH_LOCUS18520</name>
</gene>
<organism evidence="4">
    <name type="scientific">Gongylonema pulchrum</name>
    <dbReference type="NCBI Taxonomy" id="637853"/>
    <lineage>
        <taxon>Eukaryota</taxon>
        <taxon>Metazoa</taxon>
        <taxon>Ecdysozoa</taxon>
        <taxon>Nematoda</taxon>
        <taxon>Chromadorea</taxon>
        <taxon>Rhabditida</taxon>
        <taxon>Spirurina</taxon>
        <taxon>Spiruromorpha</taxon>
        <taxon>Spiruroidea</taxon>
        <taxon>Gongylonematidae</taxon>
        <taxon>Gongylonema</taxon>
    </lineage>
</organism>
<protein>
    <submittedName>
        <fullName evidence="4">SAM domain-containing protein</fullName>
    </submittedName>
</protein>
<feature type="region of interest" description="Disordered" evidence="1">
    <location>
        <begin position="1"/>
        <end position="55"/>
    </location>
</feature>
<evidence type="ECO:0000313" key="4">
    <source>
        <dbReference type="WBParaSite" id="GPUH_0001854501-mRNA-1"/>
    </source>
</evidence>
<dbReference type="AlphaFoldDB" id="A0A183EC29"/>
<dbReference type="EMBL" id="UYRT01086909">
    <property type="protein sequence ID" value="VDN31913.1"/>
    <property type="molecule type" value="Genomic_DNA"/>
</dbReference>
<evidence type="ECO:0000313" key="2">
    <source>
        <dbReference type="EMBL" id="VDN31913.1"/>
    </source>
</evidence>
<accession>A0A183EC29</accession>
<proteinExistence type="predicted"/>
<sequence>MTEGTTAQYSRGRWDSSRSGQAELTAISTESQASAVQETSNVARKGAPKSPSSLSQRMIVSAQELDIGESPPKEVSLPGSHPLAEEINRIAAEQLKYAQAGVHDHVWELFTEEGEMKMYKRELQVDGIICDPLKAVHCVEVCSLLEIFSDLKCPGHLLAAH</sequence>
<feature type="compositionally biased region" description="Polar residues" evidence="1">
    <location>
        <begin position="17"/>
        <end position="42"/>
    </location>
</feature>
<dbReference type="InterPro" id="IPR023393">
    <property type="entry name" value="START-like_dom_sf"/>
</dbReference>
<name>A0A183EC29_9BILA</name>
<dbReference type="OrthoDB" id="2344588at2759"/>
<dbReference type="WBParaSite" id="GPUH_0001854501-mRNA-1">
    <property type="protein sequence ID" value="GPUH_0001854501-mRNA-1"/>
    <property type="gene ID" value="GPUH_0001854501"/>
</dbReference>
<evidence type="ECO:0000256" key="1">
    <source>
        <dbReference type="SAM" id="MobiDB-lite"/>
    </source>
</evidence>
<dbReference type="Gene3D" id="3.30.530.20">
    <property type="match status" value="1"/>
</dbReference>
<reference evidence="2 3" key="2">
    <citation type="submission" date="2018-11" db="EMBL/GenBank/DDBJ databases">
        <authorList>
            <consortium name="Pathogen Informatics"/>
        </authorList>
    </citation>
    <scope>NUCLEOTIDE SEQUENCE [LARGE SCALE GENOMIC DNA]</scope>
</reference>
<evidence type="ECO:0000313" key="3">
    <source>
        <dbReference type="Proteomes" id="UP000271098"/>
    </source>
</evidence>
<reference evidence="4" key="1">
    <citation type="submission" date="2016-06" db="UniProtKB">
        <authorList>
            <consortium name="WormBaseParasite"/>
        </authorList>
    </citation>
    <scope>IDENTIFICATION</scope>
</reference>
<dbReference type="Proteomes" id="UP000271098">
    <property type="component" value="Unassembled WGS sequence"/>
</dbReference>